<dbReference type="EMBL" id="LQPJ01000130">
    <property type="protein sequence ID" value="ORW19580.1"/>
    <property type="molecule type" value="Genomic_DNA"/>
</dbReference>
<dbReference type="InterPro" id="IPR007969">
    <property type="entry name" value="DUF732"/>
</dbReference>
<organism evidence="3 4">
    <name type="scientific">Mycobacterium palustre</name>
    <dbReference type="NCBI Taxonomy" id="153971"/>
    <lineage>
        <taxon>Bacteria</taxon>
        <taxon>Bacillati</taxon>
        <taxon>Actinomycetota</taxon>
        <taxon>Actinomycetes</taxon>
        <taxon>Mycobacteriales</taxon>
        <taxon>Mycobacteriaceae</taxon>
        <taxon>Mycobacterium</taxon>
        <taxon>Mycobacterium simiae complex</taxon>
    </lineage>
</organism>
<evidence type="ECO:0000313" key="3">
    <source>
        <dbReference type="EMBL" id="ORW19580.1"/>
    </source>
</evidence>
<dbReference type="Pfam" id="PF05305">
    <property type="entry name" value="DUF732"/>
    <property type="match status" value="1"/>
</dbReference>
<feature type="chain" id="PRO_5038577084" description="DUF732 domain-containing protein" evidence="1">
    <location>
        <begin position="24"/>
        <end position="114"/>
    </location>
</feature>
<gene>
    <name evidence="3" type="ORF">AWC19_16825</name>
</gene>
<accession>A0A1X1Z8P8</accession>
<dbReference type="STRING" id="153971.AWC19_16825"/>
<keyword evidence="1" id="KW-0732">Signal</keyword>
<dbReference type="OrthoDB" id="4734115at2"/>
<sequence>MTGTPARVRGVAPLVWAAGMVVAGTLATMTPVAATANADATDDAFLSALRGKGIHFGSPDKAFVAGHEVCDELANGKTAVQVASTVQSNSNMDGYHAGFFVGAAIRAYCPQFAS</sequence>
<dbReference type="Proteomes" id="UP000193529">
    <property type="component" value="Unassembled WGS sequence"/>
</dbReference>
<keyword evidence="4" id="KW-1185">Reference proteome</keyword>
<evidence type="ECO:0000313" key="4">
    <source>
        <dbReference type="Proteomes" id="UP000193529"/>
    </source>
</evidence>
<reference evidence="3 4" key="1">
    <citation type="submission" date="2016-01" db="EMBL/GenBank/DDBJ databases">
        <title>The new phylogeny of the genus Mycobacterium.</title>
        <authorList>
            <person name="Tarcisio F."/>
            <person name="Conor M."/>
            <person name="Antonella G."/>
            <person name="Elisabetta G."/>
            <person name="Giulia F.S."/>
            <person name="Sara T."/>
            <person name="Anna F."/>
            <person name="Clotilde B."/>
            <person name="Roberto B."/>
            <person name="Veronica D.S."/>
            <person name="Fabio R."/>
            <person name="Monica P."/>
            <person name="Olivier J."/>
            <person name="Enrico T."/>
            <person name="Nicola S."/>
        </authorList>
    </citation>
    <scope>NUCLEOTIDE SEQUENCE [LARGE SCALE GENOMIC DNA]</scope>
    <source>
        <strain evidence="3 4">DSM 44572</strain>
    </source>
</reference>
<feature type="signal peptide" evidence="1">
    <location>
        <begin position="1"/>
        <end position="23"/>
    </location>
</feature>
<feature type="domain" description="DUF732" evidence="2">
    <location>
        <begin position="42"/>
        <end position="111"/>
    </location>
</feature>
<dbReference type="RefSeq" id="WP_085080256.1">
    <property type="nucleotide sequence ID" value="NZ_JACKRZ010000278.1"/>
</dbReference>
<comment type="caution">
    <text evidence="3">The sequence shown here is derived from an EMBL/GenBank/DDBJ whole genome shotgun (WGS) entry which is preliminary data.</text>
</comment>
<protein>
    <recommendedName>
        <fullName evidence="2">DUF732 domain-containing protein</fullName>
    </recommendedName>
</protein>
<name>A0A1X1Z8P8_9MYCO</name>
<evidence type="ECO:0000256" key="1">
    <source>
        <dbReference type="SAM" id="SignalP"/>
    </source>
</evidence>
<proteinExistence type="predicted"/>
<evidence type="ECO:0000259" key="2">
    <source>
        <dbReference type="Pfam" id="PF05305"/>
    </source>
</evidence>
<dbReference type="AlphaFoldDB" id="A0A1X1Z8P8"/>